<keyword evidence="2" id="KW-0732">Signal</keyword>
<feature type="chain" id="PRO_5047203078" evidence="2">
    <location>
        <begin position="24"/>
        <end position="325"/>
    </location>
</feature>
<name>A0ABP6SSV0_9ACTN</name>
<comment type="similarity">
    <text evidence="1">Belongs to the bacterial solute-binding protein 8 family.</text>
</comment>
<sequence>MSRSFRPRVVRLAAGLAALALVAACGSGEDPDTTAAAATAPAGGFPVTVESCGHEATFDKAPGRVVLGWGTSIRTLEALGVADRVTGYVSGSNVGLPDGFTAKEVSPDFQPAREAVLAAAPDLFLANDENQVSGEEGTATVADLDGRAYVLGNYCLKNPAPATIDVVYQDVRNLGAIFGVPDKADAVVADLTRRVTAAAARRRSAPQAKVALVQIYDGKVYALSGSYYNAILQGAGMTNVFAGIGENFAEVSAEQVLTSAPDGLFVAYDEPNGDAAAVQAARSAFAATPAVRNGTVFGINNAEISGGGVNIVALIEQTAGQLYGS</sequence>
<dbReference type="SUPFAM" id="SSF53807">
    <property type="entry name" value="Helical backbone' metal receptor"/>
    <property type="match status" value="1"/>
</dbReference>
<keyword evidence="5" id="KW-1185">Reference proteome</keyword>
<evidence type="ECO:0000259" key="3">
    <source>
        <dbReference type="PROSITE" id="PS50983"/>
    </source>
</evidence>
<accession>A0ABP6SSV0</accession>
<dbReference type="PANTHER" id="PTHR30535">
    <property type="entry name" value="VITAMIN B12-BINDING PROTEIN"/>
    <property type="match status" value="1"/>
</dbReference>
<feature type="signal peptide" evidence="2">
    <location>
        <begin position="1"/>
        <end position="23"/>
    </location>
</feature>
<dbReference type="InterPro" id="IPR050902">
    <property type="entry name" value="ABC_Transporter_SBP"/>
</dbReference>
<proteinExistence type="inferred from homology"/>
<evidence type="ECO:0000313" key="5">
    <source>
        <dbReference type="Proteomes" id="UP001501676"/>
    </source>
</evidence>
<dbReference type="Pfam" id="PF01497">
    <property type="entry name" value="Peripla_BP_2"/>
    <property type="match status" value="1"/>
</dbReference>
<feature type="domain" description="Fe/B12 periplasmic-binding" evidence="3">
    <location>
        <begin position="64"/>
        <end position="325"/>
    </location>
</feature>
<dbReference type="RefSeq" id="WP_345726993.1">
    <property type="nucleotide sequence ID" value="NZ_BAAAYN010000006.1"/>
</dbReference>
<dbReference type="PANTHER" id="PTHR30535:SF7">
    <property type="entry name" value="IRON(III) DICITRATE-BINDING PROTEIN"/>
    <property type="match status" value="1"/>
</dbReference>
<dbReference type="PROSITE" id="PS51257">
    <property type="entry name" value="PROKAR_LIPOPROTEIN"/>
    <property type="match status" value="1"/>
</dbReference>
<dbReference type="Proteomes" id="UP001501676">
    <property type="component" value="Unassembled WGS sequence"/>
</dbReference>
<evidence type="ECO:0000313" key="4">
    <source>
        <dbReference type="EMBL" id="GAA3384075.1"/>
    </source>
</evidence>
<reference evidence="5" key="1">
    <citation type="journal article" date="2019" name="Int. J. Syst. Evol. Microbiol.">
        <title>The Global Catalogue of Microorganisms (GCM) 10K type strain sequencing project: providing services to taxonomists for standard genome sequencing and annotation.</title>
        <authorList>
            <consortium name="The Broad Institute Genomics Platform"/>
            <consortium name="The Broad Institute Genome Sequencing Center for Infectious Disease"/>
            <person name="Wu L."/>
            <person name="Ma J."/>
        </authorList>
    </citation>
    <scope>NUCLEOTIDE SEQUENCE [LARGE SCALE GENOMIC DNA]</scope>
    <source>
        <strain evidence="5">JCM 9458</strain>
    </source>
</reference>
<comment type="caution">
    <text evidence="4">The sequence shown here is derived from an EMBL/GenBank/DDBJ whole genome shotgun (WGS) entry which is preliminary data.</text>
</comment>
<protein>
    <submittedName>
        <fullName evidence="4">ABC transporter substrate-binding protein</fullName>
    </submittedName>
</protein>
<dbReference type="EMBL" id="BAAAYN010000006">
    <property type="protein sequence ID" value="GAA3384075.1"/>
    <property type="molecule type" value="Genomic_DNA"/>
</dbReference>
<gene>
    <name evidence="4" type="ORF">GCM10020369_12410</name>
</gene>
<dbReference type="Gene3D" id="3.40.50.1980">
    <property type="entry name" value="Nitrogenase molybdenum iron protein domain"/>
    <property type="match status" value="2"/>
</dbReference>
<dbReference type="PROSITE" id="PS50983">
    <property type="entry name" value="FE_B12_PBP"/>
    <property type="match status" value="1"/>
</dbReference>
<organism evidence="4 5">
    <name type="scientific">Cryptosporangium minutisporangium</name>
    <dbReference type="NCBI Taxonomy" id="113569"/>
    <lineage>
        <taxon>Bacteria</taxon>
        <taxon>Bacillati</taxon>
        <taxon>Actinomycetota</taxon>
        <taxon>Actinomycetes</taxon>
        <taxon>Cryptosporangiales</taxon>
        <taxon>Cryptosporangiaceae</taxon>
        <taxon>Cryptosporangium</taxon>
    </lineage>
</organism>
<dbReference type="InterPro" id="IPR002491">
    <property type="entry name" value="ABC_transptr_periplasmic_BD"/>
</dbReference>
<evidence type="ECO:0000256" key="1">
    <source>
        <dbReference type="ARBA" id="ARBA00008814"/>
    </source>
</evidence>
<evidence type="ECO:0000256" key="2">
    <source>
        <dbReference type="SAM" id="SignalP"/>
    </source>
</evidence>